<dbReference type="EMBL" id="JDTF01000004">
    <property type="protein sequence ID" value="EXX93576.1"/>
    <property type="molecule type" value="Genomic_DNA"/>
</dbReference>
<gene>
    <name evidence="2" type="ORF">D559_0968</name>
</gene>
<feature type="region of interest" description="Disordered" evidence="1">
    <location>
        <begin position="1"/>
        <end position="27"/>
    </location>
</feature>
<proteinExistence type="predicted"/>
<name>A0ABN0RWB6_9BORD</name>
<evidence type="ECO:0000313" key="3">
    <source>
        <dbReference type="Proteomes" id="UP000023104"/>
    </source>
</evidence>
<dbReference type="Proteomes" id="UP000023104">
    <property type="component" value="Unassembled WGS sequence"/>
</dbReference>
<protein>
    <recommendedName>
        <fullName evidence="4">N-acetyltransferase YedL</fullName>
    </recommendedName>
</protein>
<evidence type="ECO:0000256" key="1">
    <source>
        <dbReference type="SAM" id="MobiDB-lite"/>
    </source>
</evidence>
<organism evidence="2 3">
    <name type="scientific">Bordetella holmesii 1058</name>
    <dbReference type="NCBI Taxonomy" id="1247648"/>
    <lineage>
        <taxon>Bacteria</taxon>
        <taxon>Pseudomonadati</taxon>
        <taxon>Pseudomonadota</taxon>
        <taxon>Betaproteobacteria</taxon>
        <taxon>Burkholderiales</taxon>
        <taxon>Alcaligenaceae</taxon>
        <taxon>Bordetella</taxon>
    </lineage>
</organism>
<sequence>MTQSRGRNQGGDGTWHGSFLPESDSLTYPDMAAPRAAAVVQPLCGTSFPCHHGC</sequence>
<evidence type="ECO:0000313" key="2">
    <source>
        <dbReference type="EMBL" id="EXX93576.1"/>
    </source>
</evidence>
<reference evidence="2 3" key="1">
    <citation type="submission" date="2014-02" db="EMBL/GenBank/DDBJ databases">
        <title>Whole Genome Sequencing Of Bordetella Holmesii, An Emerging Opportunistic Infection Of Humans.</title>
        <authorList>
            <person name="Tettelin H."/>
            <person name="Hooven T.A."/>
            <person name="Hine E."/>
            <person name="Su Q."/>
            <person name="Huard R.C."/>
            <person name="Della-Latta P."/>
            <person name="Daugherty S.C."/>
            <person name="Agrawal S."/>
            <person name="Sengamalay N."/>
            <person name="Tallon L.J."/>
            <person name="Sadzewicz L."/>
            <person name="Whittier S."/>
            <person name="Fraser C.M."/>
            <person name="Ratner A.J."/>
        </authorList>
    </citation>
    <scope>NUCLEOTIDE SEQUENCE [LARGE SCALE GENOMIC DNA]</scope>
    <source>
        <strain evidence="2 3">1058</strain>
    </source>
</reference>
<accession>A0ABN0RWB6</accession>
<evidence type="ECO:0008006" key="4">
    <source>
        <dbReference type="Google" id="ProtNLM"/>
    </source>
</evidence>
<keyword evidence="3" id="KW-1185">Reference proteome</keyword>
<comment type="caution">
    <text evidence="2">The sequence shown here is derived from an EMBL/GenBank/DDBJ whole genome shotgun (WGS) entry which is preliminary data.</text>
</comment>